<dbReference type="PANTHER" id="PTHR44144:SF1">
    <property type="entry name" value="DNAJ HOMOLOG SUBFAMILY C MEMBER 9"/>
    <property type="match status" value="1"/>
</dbReference>
<feature type="domain" description="J" evidence="2">
    <location>
        <begin position="18"/>
        <end position="88"/>
    </location>
</feature>
<gene>
    <name evidence="3" type="ORF">K443DRAFT_528365</name>
</gene>
<dbReference type="Proteomes" id="UP000054477">
    <property type="component" value="Unassembled WGS sequence"/>
</dbReference>
<dbReference type="InterPro" id="IPR036869">
    <property type="entry name" value="J_dom_sf"/>
</dbReference>
<dbReference type="AlphaFoldDB" id="A0A0C9YKP4"/>
<dbReference type="PANTHER" id="PTHR44144">
    <property type="entry name" value="DNAJ HOMOLOG SUBFAMILY C MEMBER 9"/>
    <property type="match status" value="1"/>
</dbReference>
<dbReference type="GO" id="GO:0031072">
    <property type="term" value="F:heat shock protein binding"/>
    <property type="evidence" value="ECO:0007669"/>
    <property type="project" value="TreeGrafter"/>
</dbReference>
<dbReference type="InterPro" id="IPR052594">
    <property type="entry name" value="J_domain-containing_protein"/>
</dbReference>
<dbReference type="OrthoDB" id="110024at2759"/>
<dbReference type="InterPro" id="IPR018253">
    <property type="entry name" value="DnaJ_domain_CS"/>
</dbReference>
<dbReference type="PROSITE" id="PS00636">
    <property type="entry name" value="DNAJ_1"/>
    <property type="match status" value="1"/>
</dbReference>
<dbReference type="GO" id="GO:0005737">
    <property type="term" value="C:cytoplasm"/>
    <property type="evidence" value="ECO:0007669"/>
    <property type="project" value="TreeGrafter"/>
</dbReference>
<evidence type="ECO:0000256" key="1">
    <source>
        <dbReference type="SAM" id="MobiDB-lite"/>
    </source>
</evidence>
<proteinExistence type="predicted"/>
<reference evidence="3 4" key="1">
    <citation type="submission" date="2014-04" db="EMBL/GenBank/DDBJ databases">
        <authorList>
            <consortium name="DOE Joint Genome Institute"/>
            <person name="Kuo A."/>
            <person name="Kohler A."/>
            <person name="Nagy L.G."/>
            <person name="Floudas D."/>
            <person name="Copeland A."/>
            <person name="Barry K.W."/>
            <person name="Cichocki N."/>
            <person name="Veneault-Fourrey C."/>
            <person name="LaButti K."/>
            <person name="Lindquist E.A."/>
            <person name="Lipzen A."/>
            <person name="Lundell T."/>
            <person name="Morin E."/>
            <person name="Murat C."/>
            <person name="Sun H."/>
            <person name="Tunlid A."/>
            <person name="Henrissat B."/>
            <person name="Grigoriev I.V."/>
            <person name="Hibbett D.S."/>
            <person name="Martin F."/>
            <person name="Nordberg H.P."/>
            <person name="Cantor M.N."/>
            <person name="Hua S.X."/>
        </authorList>
    </citation>
    <scope>NUCLEOTIDE SEQUENCE [LARGE SCALE GENOMIC DNA]</scope>
    <source>
        <strain evidence="3 4">LaAM-08-1</strain>
    </source>
</reference>
<evidence type="ECO:0000259" key="2">
    <source>
        <dbReference type="PROSITE" id="PS50076"/>
    </source>
</evidence>
<evidence type="ECO:0000313" key="4">
    <source>
        <dbReference type="Proteomes" id="UP000054477"/>
    </source>
</evidence>
<dbReference type="CDD" id="cd06257">
    <property type="entry name" value="DnaJ"/>
    <property type="match status" value="1"/>
</dbReference>
<dbReference type="EMBL" id="KN838541">
    <property type="protein sequence ID" value="KIK08643.1"/>
    <property type="molecule type" value="Genomic_DNA"/>
</dbReference>
<dbReference type="HOGENOM" id="CLU_055868_0_0_1"/>
<feature type="compositionally biased region" description="Basic residues" evidence="1">
    <location>
        <begin position="363"/>
        <end position="372"/>
    </location>
</feature>
<dbReference type="GO" id="GO:0005634">
    <property type="term" value="C:nucleus"/>
    <property type="evidence" value="ECO:0007669"/>
    <property type="project" value="TreeGrafter"/>
</dbReference>
<dbReference type="Pfam" id="PF23302">
    <property type="entry name" value="HTH_DNAJC9"/>
    <property type="match status" value="1"/>
</dbReference>
<keyword evidence="4" id="KW-1185">Reference proteome</keyword>
<feature type="region of interest" description="Disordered" evidence="1">
    <location>
        <begin position="245"/>
        <end position="268"/>
    </location>
</feature>
<dbReference type="InterPro" id="IPR001623">
    <property type="entry name" value="DnaJ_domain"/>
</dbReference>
<sequence length="372" mass="41891">MDHNDPITLFFPGESSVDLYAVLDLKQDASPDSIKKAYRRLALVFHPDKHATAAEQAKADASIKFQQIGFAYAVLSDEKRKTRYDRTGETNEGFEMGSGDDGWETYFQDLFDRVTRGKLDQMKEEYQGRYPCPYRCFLLSEMWPGSTEEVEDLKSAYLETNGSIADIMTYIPHSTYEDEDRFTTIISSLISQDKLRTTPAWESGVKDQRAKLARMKKGEREAKEAEKLAKELGVWDEFYGNGKATDRKKAKENGKGKGQGEDAEHKDDESALQALILKKNKKNMDGFFDSLAAKYSEPKATSRGKGKKRVHNAVDDGEPPNKKSRRGVPPPPEIDDAEFAEIQANLFGGKRKVDSPEASGRVMTKKKGRKAK</sequence>
<dbReference type="PROSITE" id="PS50076">
    <property type="entry name" value="DNAJ_2"/>
    <property type="match status" value="1"/>
</dbReference>
<dbReference type="STRING" id="1095629.A0A0C9YKP4"/>
<feature type="region of interest" description="Disordered" evidence="1">
    <location>
        <begin position="293"/>
        <end position="372"/>
    </location>
</feature>
<dbReference type="SUPFAM" id="SSF46565">
    <property type="entry name" value="Chaperone J-domain"/>
    <property type="match status" value="1"/>
</dbReference>
<evidence type="ECO:0000313" key="3">
    <source>
        <dbReference type="EMBL" id="KIK08643.1"/>
    </source>
</evidence>
<feature type="compositionally biased region" description="Basic residues" evidence="1">
    <location>
        <begin position="302"/>
        <end position="311"/>
    </location>
</feature>
<reference evidence="4" key="2">
    <citation type="submission" date="2015-01" db="EMBL/GenBank/DDBJ databases">
        <title>Evolutionary Origins and Diversification of the Mycorrhizal Mutualists.</title>
        <authorList>
            <consortium name="DOE Joint Genome Institute"/>
            <consortium name="Mycorrhizal Genomics Consortium"/>
            <person name="Kohler A."/>
            <person name="Kuo A."/>
            <person name="Nagy L.G."/>
            <person name="Floudas D."/>
            <person name="Copeland A."/>
            <person name="Barry K.W."/>
            <person name="Cichocki N."/>
            <person name="Veneault-Fourrey C."/>
            <person name="LaButti K."/>
            <person name="Lindquist E.A."/>
            <person name="Lipzen A."/>
            <person name="Lundell T."/>
            <person name="Morin E."/>
            <person name="Murat C."/>
            <person name="Riley R."/>
            <person name="Ohm R."/>
            <person name="Sun H."/>
            <person name="Tunlid A."/>
            <person name="Henrissat B."/>
            <person name="Grigoriev I.V."/>
            <person name="Hibbett D.S."/>
            <person name="Martin F."/>
        </authorList>
    </citation>
    <scope>NUCLEOTIDE SEQUENCE [LARGE SCALE GENOMIC DNA]</scope>
    <source>
        <strain evidence="4">LaAM-08-1</strain>
    </source>
</reference>
<name>A0A0C9YKP4_9AGAR</name>
<dbReference type="InterPro" id="IPR056453">
    <property type="entry name" value="HTH_DNAJC9"/>
</dbReference>
<protein>
    <recommendedName>
        <fullName evidence="2">J domain-containing protein</fullName>
    </recommendedName>
</protein>
<dbReference type="PRINTS" id="PR00625">
    <property type="entry name" value="JDOMAIN"/>
</dbReference>
<accession>A0A0C9YKP4</accession>
<dbReference type="Gene3D" id="1.10.287.110">
    <property type="entry name" value="DnaJ domain"/>
    <property type="match status" value="1"/>
</dbReference>
<organism evidence="3 4">
    <name type="scientific">Laccaria amethystina LaAM-08-1</name>
    <dbReference type="NCBI Taxonomy" id="1095629"/>
    <lineage>
        <taxon>Eukaryota</taxon>
        <taxon>Fungi</taxon>
        <taxon>Dikarya</taxon>
        <taxon>Basidiomycota</taxon>
        <taxon>Agaricomycotina</taxon>
        <taxon>Agaricomycetes</taxon>
        <taxon>Agaricomycetidae</taxon>
        <taxon>Agaricales</taxon>
        <taxon>Agaricineae</taxon>
        <taxon>Hydnangiaceae</taxon>
        <taxon>Laccaria</taxon>
    </lineage>
</organism>
<dbReference type="Pfam" id="PF00226">
    <property type="entry name" value="DnaJ"/>
    <property type="match status" value="1"/>
</dbReference>
<dbReference type="SMART" id="SM00271">
    <property type="entry name" value="DnaJ"/>
    <property type="match status" value="1"/>
</dbReference>